<accession>A0A318H590</accession>
<dbReference type="Proteomes" id="UP000247811">
    <property type="component" value="Unassembled WGS sequence"/>
</dbReference>
<dbReference type="PANTHER" id="PTHR31223">
    <property type="entry name" value="LOG FAMILY PROTEIN YJL055W"/>
    <property type="match status" value="1"/>
</dbReference>
<dbReference type="InterPro" id="IPR031100">
    <property type="entry name" value="LOG_fam"/>
</dbReference>
<organism evidence="4 5">
    <name type="scientific">Sphaerotilus hippei</name>
    <dbReference type="NCBI Taxonomy" id="744406"/>
    <lineage>
        <taxon>Bacteria</taxon>
        <taxon>Pseudomonadati</taxon>
        <taxon>Pseudomonadota</taxon>
        <taxon>Betaproteobacteria</taxon>
        <taxon>Burkholderiales</taxon>
        <taxon>Sphaerotilaceae</taxon>
        <taxon>Sphaerotilus</taxon>
    </lineage>
</organism>
<dbReference type="GO" id="GO:0008714">
    <property type="term" value="F:AMP nucleosidase activity"/>
    <property type="evidence" value="ECO:0007669"/>
    <property type="project" value="UniProtKB-EC"/>
</dbReference>
<dbReference type="NCBIfam" id="TIGR00730">
    <property type="entry name" value="Rossman fold protein, TIGR00730 family"/>
    <property type="match status" value="1"/>
</dbReference>
<proteinExistence type="inferred from homology"/>
<keyword evidence="3" id="KW-0203">Cytokinin biosynthesis</keyword>
<comment type="caution">
    <text evidence="4">The sequence shown here is derived from an EMBL/GenBank/DDBJ whole genome shotgun (WGS) entry which is preliminary data.</text>
</comment>
<dbReference type="EC" id="3.2.2.n1" evidence="3"/>
<comment type="similarity">
    <text evidence="2 3">Belongs to the LOG family.</text>
</comment>
<dbReference type="GO" id="GO:0005829">
    <property type="term" value="C:cytosol"/>
    <property type="evidence" value="ECO:0007669"/>
    <property type="project" value="TreeGrafter"/>
</dbReference>
<dbReference type="AlphaFoldDB" id="A0A318H590"/>
<evidence type="ECO:0000313" key="5">
    <source>
        <dbReference type="Proteomes" id="UP000247811"/>
    </source>
</evidence>
<dbReference type="Gene3D" id="3.40.50.450">
    <property type="match status" value="1"/>
</dbReference>
<evidence type="ECO:0000256" key="2">
    <source>
        <dbReference type="ARBA" id="ARBA00006763"/>
    </source>
</evidence>
<dbReference type="EMBL" id="QJJS01000002">
    <property type="protein sequence ID" value="PXW98597.1"/>
    <property type="molecule type" value="Genomic_DNA"/>
</dbReference>
<evidence type="ECO:0000313" key="4">
    <source>
        <dbReference type="EMBL" id="PXW98597.1"/>
    </source>
</evidence>
<name>A0A318H590_9BURK</name>
<keyword evidence="5" id="KW-1185">Reference proteome</keyword>
<dbReference type="PANTHER" id="PTHR31223:SF70">
    <property type="entry name" value="LOG FAMILY PROTEIN YJL055W"/>
    <property type="match status" value="1"/>
</dbReference>
<evidence type="ECO:0000256" key="3">
    <source>
        <dbReference type="RuleBase" id="RU363015"/>
    </source>
</evidence>
<dbReference type="InterPro" id="IPR005269">
    <property type="entry name" value="LOG"/>
</dbReference>
<evidence type="ECO:0000256" key="1">
    <source>
        <dbReference type="ARBA" id="ARBA00000274"/>
    </source>
</evidence>
<sequence>MSTSPNPSPRPTSICVYCGSRDGADPAYAAAARALGEAIGRRGWRLVYGGGKVGLMGIVADAALQAGGTVLGVIPEHLLKLEVGHGSLTQLQVVQTMHERKHLMAEAADAFVALPGGIGTLEELYEVWTWQHLGFHRKPIALLDTRGYYQPLLAFMRHTVEQGFVSPAQAAVPLVASDVERLLEALEQHLGAAQPSDYRRI</sequence>
<gene>
    <name evidence="4" type="ORF">C7444_10274</name>
</gene>
<reference evidence="4 5" key="1">
    <citation type="submission" date="2018-05" db="EMBL/GenBank/DDBJ databases">
        <title>Genomic Encyclopedia of Type Strains, Phase IV (KMG-IV): sequencing the most valuable type-strain genomes for metagenomic binning, comparative biology and taxonomic classification.</title>
        <authorList>
            <person name="Goeker M."/>
        </authorList>
    </citation>
    <scope>NUCLEOTIDE SEQUENCE [LARGE SCALE GENOMIC DNA]</scope>
    <source>
        <strain evidence="4 5">DSM 566</strain>
    </source>
</reference>
<protein>
    <recommendedName>
        <fullName evidence="3">Cytokinin riboside 5'-monophosphate phosphoribohydrolase</fullName>
        <ecNumber evidence="3">3.2.2.n1</ecNumber>
    </recommendedName>
</protein>
<comment type="catalytic activity">
    <reaction evidence="1">
        <text>AMP + H2O = D-ribose 5-phosphate + adenine</text>
        <dbReference type="Rhea" id="RHEA:20129"/>
        <dbReference type="ChEBI" id="CHEBI:15377"/>
        <dbReference type="ChEBI" id="CHEBI:16708"/>
        <dbReference type="ChEBI" id="CHEBI:78346"/>
        <dbReference type="ChEBI" id="CHEBI:456215"/>
        <dbReference type="EC" id="3.2.2.4"/>
    </reaction>
</comment>
<dbReference type="RefSeq" id="WP_110399242.1">
    <property type="nucleotide sequence ID" value="NZ_QJJS01000002.1"/>
</dbReference>
<keyword evidence="3" id="KW-0378">Hydrolase</keyword>
<dbReference type="SUPFAM" id="SSF102405">
    <property type="entry name" value="MCP/YpsA-like"/>
    <property type="match status" value="1"/>
</dbReference>
<dbReference type="Pfam" id="PF03641">
    <property type="entry name" value="Lysine_decarbox"/>
    <property type="match status" value="1"/>
</dbReference>
<dbReference type="GO" id="GO:0009691">
    <property type="term" value="P:cytokinin biosynthetic process"/>
    <property type="evidence" value="ECO:0007669"/>
    <property type="project" value="UniProtKB-UniRule"/>
</dbReference>
<dbReference type="OrthoDB" id="9801098at2"/>